<sequence>MIGCNIGNQSNRLVNLSHLLLSKIINYLNANVDRIVFSLVCKRWFNDRQRYLSFNTHRVNITNDKYMQLNSYKSIIIDQINIKTKCKVSIGDEFKLKYYDYLISKDELVDIDRLRTLNIDKVAIGFARLSNEKNKEYIKNLYRLISDLNISKLKNVQSCSALPMNITSLSFLLFQEDLEPGCLPPNLKTLKFDRNFDRPIKAGVLPNTLVKLNFNESFNQLLEPGVLPSSLKILKFKDSAFKQDIKVGTFTDHLEELEFSGYFSSSIEDGALPQTLRILEYAPTSWLPQIKTLSNLKTLSISRFRPYSPDLIIDLSCLPTSLSRLEIFADITLINAIPPKIRYLDVEKCDFDFDSIFKDRSLYQFDYLRLSPNQITTLDGLKIKELELIMKTSGSDTNNRLDIPFGIETLSVPFTSTFLHEMDLPSSVKKLIISTEIYCIDTPEKQYDLTGGGPIQELVIICNELLYSRGISAQIPSIIFPPNTLIELTELRNEKIWIRMIDNQYYLVYCQSPIIAAIVHKSQLYKYIVYCIKPYIFRKTNQTSFFVKCLFLDTSFGNKYKMTLIKSISMIGGNSLESVSNSLINASNGQSSSDSNNQEQCFGFGRRRTTNIIFGDLNVFGGGSSGFGCGGCGCGCGGFGSF</sequence>
<comment type="caution">
    <text evidence="1">The sequence shown here is derived from an EMBL/GenBank/DDBJ whole genome shotgun (WGS) entry which is preliminary data.</text>
</comment>
<dbReference type="PANTHER" id="PTHR32134">
    <property type="entry name" value="FNIP REPEAT-CONTAINING PROTEIN"/>
    <property type="match status" value="1"/>
</dbReference>
<dbReference type="PANTHER" id="PTHR32134:SF92">
    <property type="entry name" value="FNIP REPEAT-CONTAINING PROTEIN"/>
    <property type="match status" value="1"/>
</dbReference>
<reference evidence="1 2" key="1">
    <citation type="journal article" date="2011" name="Genome Res.">
        <title>Phylogeny-wide analysis of social amoeba genomes highlights ancient origins for complex intercellular communication.</title>
        <authorList>
            <person name="Heidel A.J."/>
            <person name="Lawal H.M."/>
            <person name="Felder M."/>
            <person name="Schilde C."/>
            <person name="Helps N.R."/>
            <person name="Tunggal B."/>
            <person name="Rivero F."/>
            <person name="John U."/>
            <person name="Schleicher M."/>
            <person name="Eichinger L."/>
            <person name="Platzer M."/>
            <person name="Noegel A.A."/>
            <person name="Schaap P."/>
            <person name="Gloeckner G."/>
        </authorList>
    </citation>
    <scope>NUCLEOTIDE SEQUENCE [LARGE SCALE GENOMIC DNA]</scope>
    <source>
        <strain evidence="2">ATCC 26659 / Pp 5 / PN500</strain>
    </source>
</reference>
<dbReference type="InterPro" id="IPR008615">
    <property type="entry name" value="FNIP"/>
</dbReference>
<dbReference type="Proteomes" id="UP000001396">
    <property type="component" value="Unassembled WGS sequence"/>
</dbReference>
<dbReference type="Gene3D" id="1.20.1280.50">
    <property type="match status" value="1"/>
</dbReference>
<dbReference type="InterPro" id="IPR051251">
    <property type="entry name" value="STK_FNIP-Repeat"/>
</dbReference>
<dbReference type="AlphaFoldDB" id="D3B107"/>
<dbReference type="EMBL" id="ADBJ01000008">
    <property type="protein sequence ID" value="EFA84981.1"/>
    <property type="molecule type" value="Genomic_DNA"/>
</dbReference>
<evidence type="ECO:0000313" key="1">
    <source>
        <dbReference type="EMBL" id="EFA84981.1"/>
    </source>
</evidence>
<dbReference type="SUPFAM" id="SSF52058">
    <property type="entry name" value="L domain-like"/>
    <property type="match status" value="1"/>
</dbReference>
<dbReference type="GeneID" id="31357501"/>
<evidence type="ECO:0000313" key="2">
    <source>
        <dbReference type="Proteomes" id="UP000001396"/>
    </source>
</evidence>
<protein>
    <recommendedName>
        <fullName evidence="3">F-box domain-containing protein</fullName>
    </recommendedName>
</protein>
<accession>D3B107</accession>
<dbReference type="Pfam" id="PF05725">
    <property type="entry name" value="FNIP"/>
    <property type="match status" value="2"/>
</dbReference>
<dbReference type="FunCoup" id="D3B107">
    <property type="interactions" value="60"/>
</dbReference>
<dbReference type="RefSeq" id="XP_020437091.1">
    <property type="nucleotide sequence ID" value="XM_020572974.1"/>
</dbReference>
<proteinExistence type="predicted"/>
<keyword evidence="2" id="KW-1185">Reference proteome</keyword>
<organism evidence="1 2">
    <name type="scientific">Heterostelium pallidum (strain ATCC 26659 / Pp 5 / PN500)</name>
    <name type="common">Cellular slime mold</name>
    <name type="synonym">Polysphondylium pallidum</name>
    <dbReference type="NCBI Taxonomy" id="670386"/>
    <lineage>
        <taxon>Eukaryota</taxon>
        <taxon>Amoebozoa</taxon>
        <taxon>Evosea</taxon>
        <taxon>Eumycetozoa</taxon>
        <taxon>Dictyostelia</taxon>
        <taxon>Acytosteliales</taxon>
        <taxon>Acytosteliaceae</taxon>
        <taxon>Heterostelium</taxon>
    </lineage>
</organism>
<gene>
    <name evidence="1" type="ORF">PPL_01975</name>
</gene>
<name>D3B107_HETP5</name>
<dbReference type="InParanoid" id="D3B107"/>
<evidence type="ECO:0008006" key="3">
    <source>
        <dbReference type="Google" id="ProtNLM"/>
    </source>
</evidence>